<dbReference type="Pfam" id="PF13966">
    <property type="entry name" value="zf-RVT"/>
    <property type="match status" value="1"/>
</dbReference>
<dbReference type="PANTHER" id="PTHR47074">
    <property type="entry name" value="BNAC02G40300D PROTEIN"/>
    <property type="match status" value="1"/>
</dbReference>
<dbReference type="InterPro" id="IPR026960">
    <property type="entry name" value="RVT-Znf"/>
</dbReference>
<sequence>MTPFSLAQAAVQFDQMQQLKVQDLMQPDQKTWNMEALQHYLTPQSVLYALNTPLFASVNDDERIWRPDNRGVYNVRSAYKFCLTELIDNAGLKVEGDWMSIWKLAVPPKVKKFTWQVARNCLPTRARLIEKGVQVGVNCPWCNEVPETATHVLMQCNKSNLTWRNLNLSHYIEQALQQHDNIGGMIFYLSKTLSKQEQCSFLMNLWSLWRSRNVFIWDHKNESTAEIIHIGSSLLSEWRNARRIEEQTSLIARTNRDSLKWKRPPHGFFKCNVDGSFSEYHNRVGIGMCLRDEFGMFVGAKIIWLHQIMSVVIGEASGLLAATEWVKELEFEKVIFCMDSKVVVDSLNSHVTTHHSYASSTESQEWMNHE</sequence>
<dbReference type="PANTHER" id="PTHR47074:SF48">
    <property type="entry name" value="POLYNUCLEOTIDYL TRANSFERASE, RIBONUCLEASE H-LIKE SUPERFAMILY PROTEIN"/>
    <property type="match status" value="1"/>
</dbReference>
<feature type="domain" description="Reverse transcriptase zinc-binding" evidence="2">
    <location>
        <begin position="73"/>
        <end position="163"/>
    </location>
</feature>
<dbReference type="InterPro" id="IPR052929">
    <property type="entry name" value="RNase_H-like_EbsB-rel"/>
</dbReference>
<dbReference type="ExpressionAtlas" id="A0A2K3M2W0">
    <property type="expression patterns" value="baseline"/>
</dbReference>
<dbReference type="AlphaFoldDB" id="A0A2K3M2W0"/>
<protein>
    <submittedName>
        <fullName evidence="3">Ribonuclease H</fullName>
    </submittedName>
</protein>
<name>A0A2K3M2W0_TRIPR</name>
<dbReference type="Gene3D" id="3.30.420.10">
    <property type="entry name" value="Ribonuclease H-like superfamily/Ribonuclease H"/>
    <property type="match status" value="1"/>
</dbReference>
<evidence type="ECO:0000259" key="1">
    <source>
        <dbReference type="Pfam" id="PF13456"/>
    </source>
</evidence>
<reference evidence="3 4" key="1">
    <citation type="journal article" date="2014" name="Am. J. Bot.">
        <title>Genome assembly and annotation for red clover (Trifolium pratense; Fabaceae).</title>
        <authorList>
            <person name="Istvanek J."/>
            <person name="Jaros M."/>
            <person name="Krenek A."/>
            <person name="Repkova J."/>
        </authorList>
    </citation>
    <scope>NUCLEOTIDE SEQUENCE [LARGE SCALE GENOMIC DNA]</scope>
    <source>
        <strain evidence="4">cv. Tatra</strain>
        <tissue evidence="3">Young leaves</tissue>
    </source>
</reference>
<gene>
    <name evidence="3" type="ORF">L195_g041166</name>
</gene>
<comment type="caution">
    <text evidence="3">The sequence shown here is derived from an EMBL/GenBank/DDBJ whole genome shotgun (WGS) entry which is preliminary data.</text>
</comment>
<evidence type="ECO:0000313" key="3">
    <source>
        <dbReference type="EMBL" id="PNX85100.1"/>
    </source>
</evidence>
<dbReference type="GO" id="GO:0003676">
    <property type="term" value="F:nucleic acid binding"/>
    <property type="evidence" value="ECO:0007669"/>
    <property type="project" value="InterPro"/>
</dbReference>
<dbReference type="CDD" id="cd06222">
    <property type="entry name" value="RNase_H_like"/>
    <property type="match status" value="1"/>
</dbReference>
<dbReference type="SUPFAM" id="SSF53098">
    <property type="entry name" value="Ribonuclease H-like"/>
    <property type="match status" value="1"/>
</dbReference>
<evidence type="ECO:0000259" key="2">
    <source>
        <dbReference type="Pfam" id="PF13966"/>
    </source>
</evidence>
<accession>A0A2K3M2W0</accession>
<dbReference type="InterPro" id="IPR012337">
    <property type="entry name" value="RNaseH-like_sf"/>
</dbReference>
<dbReference type="Pfam" id="PF13456">
    <property type="entry name" value="RVT_3"/>
    <property type="match status" value="1"/>
</dbReference>
<dbReference type="InterPro" id="IPR002156">
    <property type="entry name" value="RNaseH_domain"/>
</dbReference>
<dbReference type="STRING" id="57577.A0A2K3M2W0"/>
<dbReference type="InterPro" id="IPR044730">
    <property type="entry name" value="RNase_H-like_dom_plant"/>
</dbReference>
<reference evidence="3 4" key="2">
    <citation type="journal article" date="2017" name="Front. Plant Sci.">
        <title>Gene Classification and Mining of Molecular Markers Useful in Red Clover (Trifolium pratense) Breeding.</title>
        <authorList>
            <person name="Istvanek J."/>
            <person name="Dluhosova J."/>
            <person name="Dluhos P."/>
            <person name="Patkova L."/>
            <person name="Nedelnik J."/>
            <person name="Repkova J."/>
        </authorList>
    </citation>
    <scope>NUCLEOTIDE SEQUENCE [LARGE SCALE GENOMIC DNA]</scope>
    <source>
        <strain evidence="4">cv. Tatra</strain>
        <tissue evidence="3">Young leaves</tissue>
    </source>
</reference>
<dbReference type="GO" id="GO:0004523">
    <property type="term" value="F:RNA-DNA hybrid ribonuclease activity"/>
    <property type="evidence" value="ECO:0007669"/>
    <property type="project" value="InterPro"/>
</dbReference>
<organism evidence="3 4">
    <name type="scientific">Trifolium pratense</name>
    <name type="common">Red clover</name>
    <dbReference type="NCBI Taxonomy" id="57577"/>
    <lineage>
        <taxon>Eukaryota</taxon>
        <taxon>Viridiplantae</taxon>
        <taxon>Streptophyta</taxon>
        <taxon>Embryophyta</taxon>
        <taxon>Tracheophyta</taxon>
        <taxon>Spermatophyta</taxon>
        <taxon>Magnoliopsida</taxon>
        <taxon>eudicotyledons</taxon>
        <taxon>Gunneridae</taxon>
        <taxon>Pentapetalae</taxon>
        <taxon>rosids</taxon>
        <taxon>fabids</taxon>
        <taxon>Fabales</taxon>
        <taxon>Fabaceae</taxon>
        <taxon>Papilionoideae</taxon>
        <taxon>50 kb inversion clade</taxon>
        <taxon>NPAAA clade</taxon>
        <taxon>Hologalegina</taxon>
        <taxon>IRL clade</taxon>
        <taxon>Trifolieae</taxon>
        <taxon>Trifolium</taxon>
    </lineage>
</organism>
<dbReference type="Proteomes" id="UP000236291">
    <property type="component" value="Unassembled WGS sequence"/>
</dbReference>
<feature type="domain" description="RNase H type-1" evidence="1">
    <location>
        <begin position="272"/>
        <end position="366"/>
    </location>
</feature>
<proteinExistence type="predicted"/>
<dbReference type="EMBL" id="ASHM01047976">
    <property type="protein sequence ID" value="PNX85100.1"/>
    <property type="molecule type" value="Genomic_DNA"/>
</dbReference>
<dbReference type="InterPro" id="IPR036397">
    <property type="entry name" value="RNaseH_sf"/>
</dbReference>
<evidence type="ECO:0000313" key="4">
    <source>
        <dbReference type="Proteomes" id="UP000236291"/>
    </source>
</evidence>